<evidence type="ECO:0000256" key="2">
    <source>
        <dbReference type="RuleBase" id="RU000487"/>
    </source>
</evidence>
<dbReference type="Proteomes" id="UP000597762">
    <property type="component" value="Unassembled WGS sequence"/>
</dbReference>
<keyword evidence="4" id="KW-0472">Membrane</keyword>
<dbReference type="Gene3D" id="3.30.420.40">
    <property type="match status" value="2"/>
</dbReference>
<accession>A0A812DXR9</accession>
<protein>
    <submittedName>
        <fullName evidence="5">ACTR5</fullName>
    </submittedName>
</protein>
<dbReference type="EMBL" id="CAHIKZ030004489">
    <property type="protein sequence ID" value="CAE1311265.1"/>
    <property type="molecule type" value="Genomic_DNA"/>
</dbReference>
<evidence type="ECO:0000256" key="3">
    <source>
        <dbReference type="SAM" id="MobiDB-lite"/>
    </source>
</evidence>
<feature type="transmembrane region" description="Helical" evidence="4">
    <location>
        <begin position="465"/>
        <end position="484"/>
    </location>
</feature>
<feature type="compositionally biased region" description="Acidic residues" evidence="3">
    <location>
        <begin position="156"/>
        <end position="168"/>
    </location>
</feature>
<proteinExistence type="inferred from homology"/>
<evidence type="ECO:0000256" key="1">
    <source>
        <dbReference type="ARBA" id="ARBA00003520"/>
    </source>
</evidence>
<dbReference type="AlphaFoldDB" id="A0A812DXR9"/>
<keyword evidence="4" id="KW-0812">Transmembrane</keyword>
<organism evidence="5 6">
    <name type="scientific">Acanthosepion pharaonis</name>
    <name type="common">Pharaoh cuttlefish</name>
    <name type="synonym">Sepia pharaonis</name>
    <dbReference type="NCBI Taxonomy" id="158019"/>
    <lineage>
        <taxon>Eukaryota</taxon>
        <taxon>Metazoa</taxon>
        <taxon>Spiralia</taxon>
        <taxon>Lophotrochozoa</taxon>
        <taxon>Mollusca</taxon>
        <taxon>Cephalopoda</taxon>
        <taxon>Coleoidea</taxon>
        <taxon>Decapodiformes</taxon>
        <taxon>Sepiida</taxon>
        <taxon>Sepiina</taxon>
        <taxon>Sepiidae</taxon>
        <taxon>Acanthosepion</taxon>
    </lineage>
</organism>
<dbReference type="Pfam" id="PF00022">
    <property type="entry name" value="Actin"/>
    <property type="match status" value="1"/>
</dbReference>
<reference evidence="5" key="1">
    <citation type="submission" date="2021-01" db="EMBL/GenBank/DDBJ databases">
        <authorList>
            <person name="Li R."/>
            <person name="Bekaert M."/>
        </authorList>
    </citation>
    <scope>NUCLEOTIDE SEQUENCE</scope>
    <source>
        <strain evidence="5">Farmed</strain>
    </source>
</reference>
<dbReference type="PANTHER" id="PTHR34348">
    <property type="entry name" value="SURFEIT LOCUS PROTEIN 2"/>
    <property type="match status" value="1"/>
</dbReference>
<dbReference type="InterPro" id="IPR043129">
    <property type="entry name" value="ATPase_NBD"/>
</dbReference>
<dbReference type="OrthoDB" id="7340501at2759"/>
<dbReference type="SMART" id="SM00268">
    <property type="entry name" value="ACTIN"/>
    <property type="match status" value="1"/>
</dbReference>
<name>A0A812DXR9_ACAPH</name>
<evidence type="ECO:0000256" key="4">
    <source>
        <dbReference type="SAM" id="Phobius"/>
    </source>
</evidence>
<feature type="region of interest" description="Disordered" evidence="3">
    <location>
        <begin position="137"/>
        <end position="168"/>
    </location>
</feature>
<gene>
    <name evidence="5" type="ORF">SPHA_62788</name>
</gene>
<comment type="similarity">
    <text evidence="2">Belongs to the actin family.</text>
</comment>
<sequence>MAVNEENSVNLSSEVQQILSTNTHLKYLPDKNKVHCSLSGHEMSCEEKIISAYLNGKKCQRLKQLNDNSSFSKYKEHLVDSKKKFHKHQLFCLLTLKHINKQSVHIEKHVNGRKFQNAYKRWEECEKKGKKYVPISRKQKQHVEDDLDDSLKNSMDNEDEESDSDDSLSDLSCSFFFYIREFNYPDKLRLCYKKALSCSVSKKLNEVFFLPPDLPYTLSEESAIPLVIDNGSYQCRAGWASMDKPQLIFKNVTAKQRGKKEAELQVGNDISNIEVVRWILRTQFDRNVVTQYDVQEQVFDYIFNHLGIDTESCVDHPIVMSEALGNPNYCRQQMSELLFECYHVPQVAYGNDALFSLYKNHPKPESANALIVDCGYQSTHVIPFINGRLMAENCRRINVGGLHLDSFLHRLLQLKYPSHFAAITLSRAEVIKYYWYRCSIPTNLCINFITAVLKNVFIATGKLSFLCSFFCHVLLAFIFLLTNFL</sequence>
<keyword evidence="4" id="KW-1133">Transmembrane helix</keyword>
<dbReference type="Pfam" id="PF05477">
    <property type="entry name" value="SURF2"/>
    <property type="match status" value="1"/>
</dbReference>
<dbReference type="FunFam" id="3.30.420.40:FF:000237">
    <property type="entry name" value="Actin-related protein 5"/>
    <property type="match status" value="1"/>
</dbReference>
<comment type="function">
    <text evidence="1">Actins are highly conserved proteins that are involved in various types of cell motility and are ubiquitously expressed in all eukaryotic cells.</text>
</comment>
<dbReference type="CDD" id="cd10211">
    <property type="entry name" value="ASKHA_NBD_Arp5"/>
    <property type="match status" value="1"/>
</dbReference>
<evidence type="ECO:0000313" key="5">
    <source>
        <dbReference type="EMBL" id="CAE1311265.1"/>
    </source>
</evidence>
<dbReference type="InterPro" id="IPR004000">
    <property type="entry name" value="Actin"/>
</dbReference>
<evidence type="ECO:0000313" key="6">
    <source>
        <dbReference type="Proteomes" id="UP000597762"/>
    </source>
</evidence>
<keyword evidence="6" id="KW-1185">Reference proteome</keyword>
<comment type="caution">
    <text evidence="5">The sequence shown here is derived from an EMBL/GenBank/DDBJ whole genome shotgun (WGS) entry which is preliminary data.</text>
</comment>
<dbReference type="PANTHER" id="PTHR34348:SF1">
    <property type="entry name" value="SURFEIT LOCUS PROTEIN 2"/>
    <property type="match status" value="1"/>
</dbReference>
<dbReference type="SUPFAM" id="SSF53067">
    <property type="entry name" value="Actin-like ATPase domain"/>
    <property type="match status" value="2"/>
</dbReference>
<dbReference type="InterPro" id="IPR008833">
    <property type="entry name" value="Surf2"/>
</dbReference>